<dbReference type="InterPro" id="IPR026686">
    <property type="entry name" value="UPF0708"/>
</dbReference>
<evidence type="ECO:0000256" key="4">
    <source>
        <dbReference type="ARBA" id="ARBA00022692"/>
    </source>
</evidence>
<feature type="transmembrane region" description="Helical" evidence="7">
    <location>
        <begin position="46"/>
        <end position="65"/>
    </location>
</feature>
<gene>
    <name evidence="9" type="primary">LOC124294111</name>
</gene>
<keyword evidence="4 7" id="KW-0812">Transmembrane</keyword>
<organism evidence="8 9">
    <name type="scientific">Neodiprion lecontei</name>
    <name type="common">Redheaded pine sawfly</name>
    <dbReference type="NCBI Taxonomy" id="441921"/>
    <lineage>
        <taxon>Eukaryota</taxon>
        <taxon>Metazoa</taxon>
        <taxon>Ecdysozoa</taxon>
        <taxon>Arthropoda</taxon>
        <taxon>Hexapoda</taxon>
        <taxon>Insecta</taxon>
        <taxon>Pterygota</taxon>
        <taxon>Neoptera</taxon>
        <taxon>Endopterygota</taxon>
        <taxon>Hymenoptera</taxon>
        <taxon>Tenthredinoidea</taxon>
        <taxon>Diprionidae</taxon>
        <taxon>Diprioninae</taxon>
        <taxon>Neodiprion</taxon>
    </lineage>
</organism>
<evidence type="ECO:0000256" key="1">
    <source>
        <dbReference type="ARBA" id="ARBA00004167"/>
    </source>
</evidence>
<dbReference type="Pfam" id="PF14937">
    <property type="entry name" value="DUF4500"/>
    <property type="match status" value="1"/>
</dbReference>
<evidence type="ECO:0000313" key="9">
    <source>
        <dbReference type="RefSeq" id="XP_046593959.1"/>
    </source>
</evidence>
<dbReference type="Proteomes" id="UP000829291">
    <property type="component" value="Chromosome 4"/>
</dbReference>
<evidence type="ECO:0000256" key="7">
    <source>
        <dbReference type="SAM" id="Phobius"/>
    </source>
</evidence>
<dbReference type="PANTHER" id="PTHR14274:SF1">
    <property type="entry name" value="SMALL INTEGRAL MEMBRANE PROTEIN 8"/>
    <property type="match status" value="1"/>
</dbReference>
<keyword evidence="5 7" id="KW-1133">Transmembrane helix</keyword>
<evidence type="ECO:0000256" key="6">
    <source>
        <dbReference type="ARBA" id="ARBA00023136"/>
    </source>
</evidence>
<dbReference type="PANTHER" id="PTHR14274">
    <property type="entry name" value="SMALL INTEGRAL MEMBRANE PROTEIN 8"/>
    <property type="match status" value="1"/>
</dbReference>
<evidence type="ECO:0000256" key="2">
    <source>
        <dbReference type="ARBA" id="ARBA00009328"/>
    </source>
</evidence>
<reference evidence="9" key="1">
    <citation type="submission" date="2025-08" db="UniProtKB">
        <authorList>
            <consortium name="RefSeq"/>
        </authorList>
    </citation>
    <scope>IDENTIFICATION</scope>
    <source>
        <tissue evidence="9">Thorax and Abdomen</tissue>
    </source>
</reference>
<dbReference type="GeneID" id="124294111"/>
<evidence type="ECO:0000256" key="5">
    <source>
        <dbReference type="ARBA" id="ARBA00022989"/>
    </source>
</evidence>
<comment type="similarity">
    <text evidence="2">Belongs to the SMIM8 family.</text>
</comment>
<comment type="subcellular location">
    <subcellularLocation>
        <location evidence="1">Membrane</location>
        <topology evidence="1">Single-pass membrane protein</topology>
    </subcellularLocation>
</comment>
<evidence type="ECO:0000256" key="3">
    <source>
        <dbReference type="ARBA" id="ARBA00014451"/>
    </source>
</evidence>
<name>A0ABM3G109_NEOLC</name>
<keyword evidence="8" id="KW-1185">Reference proteome</keyword>
<keyword evidence="6 7" id="KW-0472">Membrane</keyword>
<proteinExistence type="inferred from homology"/>
<dbReference type="RefSeq" id="XP_046593959.1">
    <property type="nucleotide sequence ID" value="XM_046738003.1"/>
</dbReference>
<protein>
    <recommendedName>
        <fullName evidence="3">Small integral membrane protein 8</fullName>
    </recommendedName>
</protein>
<evidence type="ECO:0000313" key="8">
    <source>
        <dbReference type="Proteomes" id="UP000829291"/>
    </source>
</evidence>
<accession>A0ABM3G109</accession>
<sequence>MCIRQNIVMSNDKNTPAAKPGDGLRSLRSTMLFRAINYELYVKPNAVIMALGVLAMTGCAGYILYMRSKYEGMGYYSAIEPDGKETFKKRKSKWDD</sequence>